<dbReference type="EMBL" id="JADGMS010000016">
    <property type="protein sequence ID" value="KAF9667005.1"/>
    <property type="molecule type" value="Genomic_DNA"/>
</dbReference>
<protein>
    <submittedName>
        <fullName evidence="1">Uncharacterized protein</fullName>
    </submittedName>
</protein>
<accession>A0A835JB01</accession>
<evidence type="ECO:0000313" key="1">
    <source>
        <dbReference type="EMBL" id="KAF9667005.1"/>
    </source>
</evidence>
<organism evidence="1 2">
    <name type="scientific">Salix dunnii</name>
    <dbReference type="NCBI Taxonomy" id="1413687"/>
    <lineage>
        <taxon>Eukaryota</taxon>
        <taxon>Viridiplantae</taxon>
        <taxon>Streptophyta</taxon>
        <taxon>Embryophyta</taxon>
        <taxon>Tracheophyta</taxon>
        <taxon>Spermatophyta</taxon>
        <taxon>Magnoliopsida</taxon>
        <taxon>eudicotyledons</taxon>
        <taxon>Gunneridae</taxon>
        <taxon>Pentapetalae</taxon>
        <taxon>rosids</taxon>
        <taxon>fabids</taxon>
        <taxon>Malpighiales</taxon>
        <taxon>Salicaceae</taxon>
        <taxon>Saliceae</taxon>
        <taxon>Salix</taxon>
    </lineage>
</organism>
<keyword evidence="2" id="KW-1185">Reference proteome</keyword>
<name>A0A835JB01_9ROSI</name>
<comment type="caution">
    <text evidence="1">The sequence shown here is derived from an EMBL/GenBank/DDBJ whole genome shotgun (WGS) entry which is preliminary data.</text>
</comment>
<evidence type="ECO:0000313" key="2">
    <source>
        <dbReference type="Proteomes" id="UP000657918"/>
    </source>
</evidence>
<reference evidence="1 2" key="1">
    <citation type="submission" date="2020-10" db="EMBL/GenBank/DDBJ databases">
        <title>Plant Genome Project.</title>
        <authorList>
            <person name="Zhang R.-G."/>
        </authorList>
    </citation>
    <scope>NUCLEOTIDE SEQUENCE [LARGE SCALE GENOMIC DNA]</scope>
    <source>
        <strain evidence="1">FAFU-HL-1</strain>
        <tissue evidence="1">Leaf</tissue>
    </source>
</reference>
<gene>
    <name evidence="1" type="ORF">SADUNF_Sadunf16G0287900</name>
</gene>
<dbReference type="AlphaFoldDB" id="A0A835JB01"/>
<dbReference type="Proteomes" id="UP000657918">
    <property type="component" value="Chromosome 16"/>
</dbReference>
<proteinExistence type="predicted"/>
<sequence>MGIESVGGSELLVEPVIKEFRYMFCFNNFVQEFDEQMLTMALALYRLQDAEQIIFILYTHTRSFSNK</sequence>